<sequence>MPTFWSNWHENVILWLRLGESLIVPLLFYLTDSPHRAALRRAFQRRSGKFSDFGGIFLNGDNGRYRMYIEDALEGQMKPSPFGSVTPIGIITNYRRKEKREQKHSQKRNCSNTGSKRYILTSIYGIDTILNPSHFKNNLKTVVQTKPQPEKHDACSITKHGNMQMDIGTWRDDETHIYASLSDSFSNLSYQSSLPDGSVFGLSFTEAEEQTYDGSFTTIANDDFEFHDTRLGVIDLLMHANDTNFKPESVPKLSESALEEETYKSLENEIQLSENNNSLETVQDLVIRIDSLNDSFCGKSNFEFENTSEKTRHQPNDTIPFHMYRVSTEELCKSALPRSGNSWFSMNDLDRIGDKNDWTNCESEEAMFVVPEKSESMVSLYEVPRTCDQAKAKSVSESNLFCEKDSAEIHPKSSSQEENFSSEGRLLEALWKNNRSSLVLGRGSHVRKAKKRKTKNKQKYGDRSSSRKPLEELGPDLNGVCCWNKDRHTGPMLIEEYMRPIDALHDSPSHEEKNIQNSEMSINNKDSLQLAPQNTISLNEVITDSIK</sequence>
<dbReference type="GeneID" id="111085346"/>
<feature type="region of interest" description="Disordered" evidence="1">
    <location>
        <begin position="442"/>
        <end position="472"/>
    </location>
</feature>
<proteinExistence type="predicted"/>
<gene>
    <name evidence="3" type="primary">LOC111085346</name>
</gene>
<evidence type="ECO:0000313" key="3">
    <source>
        <dbReference type="RefSeq" id="XP_022239225.1"/>
    </source>
</evidence>
<protein>
    <submittedName>
        <fullName evidence="3">Uncharacterized protein LOC111085346 isoform X1</fullName>
    </submittedName>
</protein>
<keyword evidence="2" id="KW-1185">Reference proteome</keyword>
<evidence type="ECO:0000313" key="2">
    <source>
        <dbReference type="Proteomes" id="UP000694941"/>
    </source>
</evidence>
<evidence type="ECO:0000256" key="1">
    <source>
        <dbReference type="SAM" id="MobiDB-lite"/>
    </source>
</evidence>
<dbReference type="Proteomes" id="UP000694941">
    <property type="component" value="Unplaced"/>
</dbReference>
<organism evidence="2 3">
    <name type="scientific">Limulus polyphemus</name>
    <name type="common">Atlantic horseshoe crab</name>
    <dbReference type="NCBI Taxonomy" id="6850"/>
    <lineage>
        <taxon>Eukaryota</taxon>
        <taxon>Metazoa</taxon>
        <taxon>Ecdysozoa</taxon>
        <taxon>Arthropoda</taxon>
        <taxon>Chelicerata</taxon>
        <taxon>Merostomata</taxon>
        <taxon>Xiphosura</taxon>
        <taxon>Limulidae</taxon>
        <taxon>Limulus</taxon>
    </lineage>
</organism>
<reference evidence="3" key="1">
    <citation type="submission" date="2025-08" db="UniProtKB">
        <authorList>
            <consortium name="RefSeq"/>
        </authorList>
    </citation>
    <scope>IDENTIFICATION</scope>
    <source>
        <tissue evidence="3">Muscle</tissue>
    </source>
</reference>
<name>A0ABM1S6H0_LIMPO</name>
<feature type="compositionally biased region" description="Basic residues" evidence="1">
    <location>
        <begin position="444"/>
        <end position="458"/>
    </location>
</feature>
<accession>A0ABM1S6H0</accession>
<dbReference type="RefSeq" id="XP_022239225.1">
    <property type="nucleotide sequence ID" value="XM_022383517.1"/>
</dbReference>
<feature type="compositionally biased region" description="Basic and acidic residues" evidence="1">
    <location>
        <begin position="459"/>
        <end position="471"/>
    </location>
</feature>